<feature type="transmembrane region" description="Helical" evidence="7">
    <location>
        <begin position="266"/>
        <end position="284"/>
    </location>
</feature>
<keyword evidence="3" id="KW-1003">Cell membrane</keyword>
<dbReference type="GO" id="GO:0005886">
    <property type="term" value="C:plasma membrane"/>
    <property type="evidence" value="ECO:0007669"/>
    <property type="project" value="UniProtKB-SubCell"/>
</dbReference>
<keyword evidence="4 7" id="KW-0812">Transmembrane</keyword>
<evidence type="ECO:0000313" key="9">
    <source>
        <dbReference type="EMBL" id="ARI79053.1"/>
    </source>
</evidence>
<keyword evidence="2" id="KW-0813">Transport</keyword>
<feature type="transmembrane region" description="Helical" evidence="7">
    <location>
        <begin position="291"/>
        <end position="311"/>
    </location>
</feature>
<feature type="transmembrane region" description="Helical" evidence="7">
    <location>
        <begin position="152"/>
        <end position="176"/>
    </location>
</feature>
<dbReference type="Gene3D" id="1.20.1250.20">
    <property type="entry name" value="MFS general substrate transporter like domains"/>
    <property type="match status" value="1"/>
</dbReference>
<gene>
    <name evidence="9" type="ORF">HM131_20455</name>
</gene>
<feature type="transmembrane region" description="Helical" evidence="7">
    <location>
        <begin position="182"/>
        <end position="202"/>
    </location>
</feature>
<feature type="domain" description="Major facilitator superfamily (MFS) profile" evidence="8">
    <location>
        <begin position="229"/>
        <end position="411"/>
    </location>
</feature>
<sequence>MNQLEEKFETVQKAPEFKKNSQVFRFIGGNLVSFFGDQIYMIALPLIVLAITESPLSMGIVAALERLPVLIQPIAGVIADRFNRKSLLLVCDLLRGLIIGAMGALHMNGSLWMWEVYVGSLVIGVLTQIYNTSQFASIPRLVQKKDLQLANSVNTGIFNMAVFIGPGLGGILVSFFHPGWALLLNSVSFFVGFLTVLSLKLAEVGHGEDPKTWGAEIKEGFVFVKNQKPILYTNLAMFFSVFGTTLFLTMMIVHLKLSVELSAAQIGWLLSIGGGGAVVGSLVTNLLKETFTYRTILFTAGFIGGISIILFGISQTFISLAIMNLVGTISAAIMSPCIVTIRQVLTPDRLLGRVQATSRFITWVSMPVAAFLAGVLGEHVSTGFPIILGGVISTVATFIYLHPSLNSQVVE</sequence>
<dbReference type="InterPro" id="IPR036259">
    <property type="entry name" value="MFS_trans_sf"/>
</dbReference>
<evidence type="ECO:0000313" key="10">
    <source>
        <dbReference type="Proteomes" id="UP000192527"/>
    </source>
</evidence>
<evidence type="ECO:0000256" key="1">
    <source>
        <dbReference type="ARBA" id="ARBA00004651"/>
    </source>
</evidence>
<organism evidence="9 10">
    <name type="scientific">Halobacillus mangrovi</name>
    <dbReference type="NCBI Taxonomy" id="402384"/>
    <lineage>
        <taxon>Bacteria</taxon>
        <taxon>Bacillati</taxon>
        <taxon>Bacillota</taxon>
        <taxon>Bacilli</taxon>
        <taxon>Bacillales</taxon>
        <taxon>Bacillaceae</taxon>
        <taxon>Halobacillus</taxon>
    </lineage>
</organism>
<name>A0A1W6A0I8_9BACI</name>
<dbReference type="OrthoDB" id="2276409at2"/>
<evidence type="ECO:0000256" key="5">
    <source>
        <dbReference type="ARBA" id="ARBA00022989"/>
    </source>
</evidence>
<dbReference type="InterPro" id="IPR010290">
    <property type="entry name" value="TM_effector"/>
</dbReference>
<feature type="transmembrane region" description="Helical" evidence="7">
    <location>
        <begin position="111"/>
        <end position="131"/>
    </location>
</feature>
<proteinExistence type="predicted"/>
<feature type="transmembrane region" description="Helical" evidence="7">
    <location>
        <begin position="235"/>
        <end position="254"/>
    </location>
</feature>
<keyword evidence="10" id="KW-1185">Reference proteome</keyword>
<dbReference type="Pfam" id="PF05977">
    <property type="entry name" value="MFS_3"/>
    <property type="match status" value="1"/>
</dbReference>
<dbReference type="PANTHER" id="PTHR23513:SF6">
    <property type="entry name" value="MAJOR FACILITATOR SUPERFAMILY ASSOCIATED DOMAIN-CONTAINING PROTEIN"/>
    <property type="match status" value="1"/>
</dbReference>
<evidence type="ECO:0000256" key="7">
    <source>
        <dbReference type="SAM" id="Phobius"/>
    </source>
</evidence>
<evidence type="ECO:0000256" key="6">
    <source>
        <dbReference type="ARBA" id="ARBA00023136"/>
    </source>
</evidence>
<dbReference type="PROSITE" id="PS50850">
    <property type="entry name" value="MFS"/>
    <property type="match status" value="1"/>
</dbReference>
<evidence type="ECO:0000256" key="4">
    <source>
        <dbReference type="ARBA" id="ARBA00022692"/>
    </source>
</evidence>
<dbReference type="KEGG" id="hmn:HM131_20455"/>
<protein>
    <submittedName>
        <fullName evidence="9">MFS transporter</fullName>
    </submittedName>
</protein>
<feature type="transmembrane region" description="Helical" evidence="7">
    <location>
        <begin position="317"/>
        <end position="339"/>
    </location>
</feature>
<reference evidence="9 10" key="1">
    <citation type="submission" date="2017-04" db="EMBL/GenBank/DDBJ databases">
        <title>The whole genome sequencing and assembly of Halobacillus mangrovi strain.</title>
        <authorList>
            <person name="Lee S.-J."/>
            <person name="Park M.-K."/>
            <person name="Kim J.-Y."/>
            <person name="Lee Y.-J."/>
            <person name="Yi H."/>
            <person name="Bahn Y.-S."/>
            <person name="Kim J.F."/>
            <person name="Lee D.-W."/>
        </authorList>
    </citation>
    <scope>NUCLEOTIDE SEQUENCE [LARGE SCALE GENOMIC DNA]</scope>
    <source>
        <strain evidence="9 10">KTB 131</strain>
    </source>
</reference>
<dbReference type="AlphaFoldDB" id="A0A1W6A0I8"/>
<dbReference type="GO" id="GO:0022857">
    <property type="term" value="F:transmembrane transporter activity"/>
    <property type="evidence" value="ECO:0007669"/>
    <property type="project" value="InterPro"/>
</dbReference>
<evidence type="ECO:0000256" key="2">
    <source>
        <dbReference type="ARBA" id="ARBA00022448"/>
    </source>
</evidence>
<dbReference type="Proteomes" id="UP000192527">
    <property type="component" value="Chromosome"/>
</dbReference>
<dbReference type="PRINTS" id="PR01988">
    <property type="entry name" value="EXPORTERBACE"/>
</dbReference>
<accession>A0A1W6A0I8</accession>
<dbReference type="InterPro" id="IPR022324">
    <property type="entry name" value="Bacilysin_exporter_BacE_put"/>
</dbReference>
<feature type="transmembrane region" description="Helical" evidence="7">
    <location>
        <begin position="383"/>
        <end position="401"/>
    </location>
</feature>
<dbReference type="EMBL" id="CP020772">
    <property type="protein sequence ID" value="ARI79053.1"/>
    <property type="molecule type" value="Genomic_DNA"/>
</dbReference>
<dbReference type="SUPFAM" id="SSF103473">
    <property type="entry name" value="MFS general substrate transporter"/>
    <property type="match status" value="1"/>
</dbReference>
<dbReference type="CDD" id="cd06173">
    <property type="entry name" value="MFS_MefA_like"/>
    <property type="match status" value="1"/>
</dbReference>
<keyword evidence="5 7" id="KW-1133">Transmembrane helix</keyword>
<evidence type="ECO:0000256" key="3">
    <source>
        <dbReference type="ARBA" id="ARBA00022475"/>
    </source>
</evidence>
<dbReference type="RefSeq" id="WP_085031710.1">
    <property type="nucleotide sequence ID" value="NZ_CP020772.1"/>
</dbReference>
<keyword evidence="6 7" id="KW-0472">Membrane</keyword>
<evidence type="ECO:0000259" key="8">
    <source>
        <dbReference type="PROSITE" id="PS50850"/>
    </source>
</evidence>
<dbReference type="InterPro" id="IPR020846">
    <property type="entry name" value="MFS_dom"/>
</dbReference>
<feature type="transmembrane region" description="Helical" evidence="7">
    <location>
        <begin position="360"/>
        <end position="377"/>
    </location>
</feature>
<dbReference type="PANTHER" id="PTHR23513">
    <property type="entry name" value="INTEGRAL MEMBRANE EFFLUX PROTEIN-RELATED"/>
    <property type="match status" value="1"/>
</dbReference>
<dbReference type="STRING" id="402384.HM131_20455"/>
<comment type="subcellular location">
    <subcellularLocation>
        <location evidence="1">Cell membrane</location>
        <topology evidence="1">Multi-pass membrane protein</topology>
    </subcellularLocation>
</comment>